<feature type="transmembrane region" description="Helical" evidence="4">
    <location>
        <begin position="97"/>
        <end position="119"/>
    </location>
</feature>
<feature type="region of interest" description="Disordered" evidence="3">
    <location>
        <begin position="897"/>
        <end position="965"/>
    </location>
</feature>
<organism evidence="6 7">
    <name type="scientific">Hapsidospora chrysogenum (strain ATCC 11550 / CBS 779.69 / DSM 880 / IAM 14645 / JCM 23072 / IMI 49137)</name>
    <name type="common">Acremonium chrysogenum</name>
    <dbReference type="NCBI Taxonomy" id="857340"/>
    <lineage>
        <taxon>Eukaryota</taxon>
        <taxon>Fungi</taxon>
        <taxon>Dikarya</taxon>
        <taxon>Ascomycota</taxon>
        <taxon>Pezizomycotina</taxon>
        <taxon>Sordariomycetes</taxon>
        <taxon>Hypocreomycetidae</taxon>
        <taxon>Hypocreales</taxon>
        <taxon>Bionectriaceae</taxon>
        <taxon>Hapsidospora</taxon>
    </lineage>
</organism>
<dbReference type="InterPro" id="IPR011701">
    <property type="entry name" value="MFS"/>
</dbReference>
<dbReference type="PANTHER" id="PTHR43702">
    <property type="entry name" value="L-FUCOSE-PROTON SYMPORTER"/>
    <property type="match status" value="1"/>
</dbReference>
<evidence type="ECO:0000256" key="4">
    <source>
        <dbReference type="SAM" id="Phobius"/>
    </source>
</evidence>
<feature type="transmembrane region" description="Helical" evidence="4">
    <location>
        <begin position="778"/>
        <end position="799"/>
    </location>
</feature>
<feature type="transmembrane region" description="Helical" evidence="4">
    <location>
        <begin position="131"/>
        <end position="153"/>
    </location>
</feature>
<feature type="domain" description="Rhodopsin" evidence="5">
    <location>
        <begin position="36"/>
        <end position="292"/>
    </location>
</feature>
<evidence type="ECO:0000256" key="2">
    <source>
        <dbReference type="ARBA" id="ARBA00022475"/>
    </source>
</evidence>
<feature type="transmembrane region" description="Helical" evidence="4">
    <location>
        <begin position="450"/>
        <end position="472"/>
    </location>
</feature>
<feature type="compositionally biased region" description="Pro residues" evidence="3">
    <location>
        <begin position="329"/>
        <end position="340"/>
    </location>
</feature>
<dbReference type="PANTHER" id="PTHR43702:SF13">
    <property type="entry name" value="MONOSACCHARIDE TRANSPORTER, PUTATIVE (AFU_ORTHOLOGUE AFUA_4G06630)-RELATED"/>
    <property type="match status" value="1"/>
</dbReference>
<keyword evidence="2" id="KW-1003">Cell membrane</keyword>
<feature type="transmembrane region" description="Helical" evidence="4">
    <location>
        <begin position="409"/>
        <end position="430"/>
    </location>
</feature>
<evidence type="ECO:0000259" key="5">
    <source>
        <dbReference type="Pfam" id="PF20684"/>
    </source>
</evidence>
<proteinExistence type="predicted"/>
<feature type="region of interest" description="Disordered" evidence="3">
    <location>
        <begin position="305"/>
        <end position="346"/>
    </location>
</feature>
<dbReference type="HOGENOM" id="CLU_006746_1_0_1"/>
<evidence type="ECO:0000313" key="7">
    <source>
        <dbReference type="Proteomes" id="UP000029964"/>
    </source>
</evidence>
<reference evidence="7" key="1">
    <citation type="journal article" date="2014" name="Genome Announc.">
        <title>Genome sequence and annotation of Acremonium chrysogenum, producer of the beta-lactam antibiotic cephalosporin C.</title>
        <authorList>
            <person name="Terfehr D."/>
            <person name="Dahlmann T.A."/>
            <person name="Specht T."/>
            <person name="Zadra I."/>
            <person name="Kuernsteiner H."/>
            <person name="Kueck U."/>
        </authorList>
    </citation>
    <scope>NUCLEOTIDE SEQUENCE [LARGE SCALE GENOMIC DNA]</scope>
    <source>
        <strain evidence="7">ATCC 11550 / CBS 779.69 / DSM 880 / IAM 14645 / JCM 23072 / IMI 49137</strain>
    </source>
</reference>
<feature type="transmembrane region" description="Helical" evidence="4">
    <location>
        <begin position="56"/>
        <end position="77"/>
    </location>
</feature>
<comment type="caution">
    <text evidence="6">The sequence shown here is derived from an EMBL/GenBank/DDBJ whole genome shotgun (WGS) entry which is preliminary data.</text>
</comment>
<accession>A0A086TBV4</accession>
<dbReference type="OrthoDB" id="546893at2759"/>
<name>A0A086TBV4_HAPC1</name>
<evidence type="ECO:0000256" key="3">
    <source>
        <dbReference type="SAM" id="MobiDB-lite"/>
    </source>
</evidence>
<dbReference type="InterPro" id="IPR036259">
    <property type="entry name" value="MFS_trans_sf"/>
</dbReference>
<feature type="transmembrane region" description="Helical" evidence="4">
    <location>
        <begin position="752"/>
        <end position="772"/>
    </location>
</feature>
<feature type="transmembrane region" description="Helical" evidence="4">
    <location>
        <begin position="525"/>
        <end position="548"/>
    </location>
</feature>
<dbReference type="Pfam" id="PF07690">
    <property type="entry name" value="MFS_1"/>
    <property type="match status" value="1"/>
</dbReference>
<feature type="transmembrane region" description="Helical" evidence="4">
    <location>
        <begin position="839"/>
        <end position="859"/>
    </location>
</feature>
<feature type="transmembrane region" description="Helical" evidence="4">
    <location>
        <begin position="811"/>
        <end position="833"/>
    </location>
</feature>
<feature type="transmembrane region" description="Helical" evidence="4">
    <location>
        <begin position="173"/>
        <end position="201"/>
    </location>
</feature>
<dbReference type="Gene3D" id="1.20.1250.20">
    <property type="entry name" value="MFS general substrate transporter like domains"/>
    <property type="match status" value="2"/>
</dbReference>
<dbReference type="Pfam" id="PF20684">
    <property type="entry name" value="Fung_rhodopsin"/>
    <property type="match status" value="1"/>
</dbReference>
<feature type="transmembrane region" description="Helical" evidence="4">
    <location>
        <begin position="213"/>
        <end position="234"/>
    </location>
</feature>
<protein>
    <submittedName>
        <fullName evidence="6">L-fucose-proton symporter-like protein</fullName>
    </submittedName>
</protein>
<gene>
    <name evidence="6" type="ORF">ACRE_023520</name>
</gene>
<dbReference type="SUPFAM" id="SSF103473">
    <property type="entry name" value="MFS general substrate transporter"/>
    <property type="match status" value="1"/>
</dbReference>
<dbReference type="EMBL" id="JPKY01000015">
    <property type="protein sequence ID" value="KFH46836.1"/>
    <property type="molecule type" value="Genomic_DNA"/>
</dbReference>
<comment type="subcellular location">
    <subcellularLocation>
        <location evidence="1">Cell inner membrane</location>
        <topology evidence="1">Multi-pass membrane protein</topology>
    </subcellularLocation>
</comment>
<dbReference type="STRING" id="857340.A0A086TBV4"/>
<feature type="transmembrane region" description="Helical" evidence="4">
    <location>
        <begin position="493"/>
        <end position="513"/>
    </location>
</feature>
<dbReference type="AlphaFoldDB" id="A0A086TBV4"/>
<dbReference type="GO" id="GO:0005886">
    <property type="term" value="C:plasma membrane"/>
    <property type="evidence" value="ECO:0007669"/>
    <property type="project" value="UniProtKB-SubCell"/>
</dbReference>
<feature type="transmembrane region" description="Helical" evidence="4">
    <location>
        <begin position="601"/>
        <end position="620"/>
    </location>
</feature>
<keyword evidence="4" id="KW-1133">Transmembrane helix</keyword>
<sequence length="965" mass="105139">MIKSAAILDSHVPDRGPSVFAVSVATLVLASVCVAARMVSRYFIVRCVRWDDRVMMLAWLIAFFLTFTIALGTDNGLGRYDVDIPLEDRSVLRRCEYVFSILYNPALMATKTSILIFYLRLFKNTQFVLKYWSWALLAVVNLAGIILTFLNIFQCRPIRAAWNPFYAGEVRCIPLLTEFICSSPINIITNLCLLFLPIPVLTGMRLPKRQKMAVVFLFSLGIFVTVVDVVRIYFLQAALSEVPTGSMGSIGSTFGGQEDFAWNASLSFMWSAVEVNIGITCACIPTLKPLIMKLLPSILHDPDASATSLSKNREVESQQRQAQLADPEVTPPPNVAPPDPSTSDHESVTAMEFLTTPDMLRRSSLNPAISERAGTSMTAASAATENAIYFGFVNMAKPKSMLQTSSSESFKYCSIVAILFLLWGISYGLLNTLNNVVAAINHYSTPEKLGLTSAYFGGGYLLGPLLVGEWILRRDEHNRSSRHKKNEFENVGGFKVTFIVGLSIYGIGTIIFWPSAVTNSYGGFMVSHFIVGFGLSVLEVAANAFIILCGPPEFGETRLLLAQAVQATGSVLSGLLANKVFFTKVSREGYSSTATLINVQWTYLAITLLCAALGLFFFYMPLPEVSDQELEDSATRLPVDPKKKSFGGLQLRTISLALAVGAQYCYVAAQESNSIYFRDLLVSILPNTTNSGEGATEGTTGSSDTDRPSGIALSIPDYLLIAHAAFAVSRFLAGYLTYLAVSNPLLPRPRTLLTIFFALSFLFSLLPVVIRTANADLLVIPIILFFFAEGPVWPLIFAIGLRGQGRRTKRAAAFITMGGSGGGVVPFIMYGIIATGGTIQTSYIVIVVLQVMMMAYPIFLETVGDARTMVEPIHFQPPTPPAPGETPMDELVAARAARRGSRADEKKTWSPPADGSSGFLGKVASMFTKPRRKSPARPEAQYAERADGEAQGGREGTLHAEPSTI</sequence>
<keyword evidence="7" id="KW-1185">Reference proteome</keyword>
<evidence type="ECO:0000256" key="1">
    <source>
        <dbReference type="ARBA" id="ARBA00004429"/>
    </source>
</evidence>
<keyword evidence="4" id="KW-0472">Membrane</keyword>
<dbReference type="GO" id="GO:0022857">
    <property type="term" value="F:transmembrane transporter activity"/>
    <property type="evidence" value="ECO:0007669"/>
    <property type="project" value="InterPro"/>
</dbReference>
<dbReference type="InterPro" id="IPR050375">
    <property type="entry name" value="MFS_TsgA-like"/>
</dbReference>
<keyword evidence="4" id="KW-0812">Transmembrane</keyword>
<feature type="transmembrane region" description="Helical" evidence="4">
    <location>
        <begin position="20"/>
        <end position="44"/>
    </location>
</feature>
<feature type="transmembrane region" description="Helical" evidence="4">
    <location>
        <begin position="718"/>
        <end position="740"/>
    </location>
</feature>
<evidence type="ECO:0000313" key="6">
    <source>
        <dbReference type="EMBL" id="KFH46836.1"/>
    </source>
</evidence>
<dbReference type="Proteomes" id="UP000029964">
    <property type="component" value="Unassembled WGS sequence"/>
</dbReference>
<dbReference type="InterPro" id="IPR049326">
    <property type="entry name" value="Rhodopsin_dom_fungi"/>
</dbReference>